<name>A0A2D1GQ59_9CAUD</name>
<evidence type="ECO:0000313" key="2">
    <source>
        <dbReference type="Proteomes" id="UP000229090"/>
    </source>
</evidence>
<accession>A0A2D1GQ59</accession>
<organism evidence="1 2">
    <name type="scientific">Mycobacterium phage Kumao</name>
    <dbReference type="NCBI Taxonomy" id="2041344"/>
    <lineage>
        <taxon>Viruses</taxon>
        <taxon>Duplodnaviria</taxon>
        <taxon>Heunggongvirae</taxon>
        <taxon>Uroviricota</taxon>
        <taxon>Caudoviricetes</taxon>
        <taxon>Vilmaviridae</taxon>
        <taxon>Kumaovirus</taxon>
        <taxon>Kumaovirus kumao</taxon>
    </lineage>
</organism>
<dbReference type="RefSeq" id="YP_010013600.1">
    <property type="nucleotide sequence ID" value="NC_053512.1"/>
</dbReference>
<dbReference type="EMBL" id="MG009575">
    <property type="protein sequence ID" value="ATN94073.1"/>
    <property type="molecule type" value="Genomic_DNA"/>
</dbReference>
<dbReference type="KEGG" id="vg:63210214"/>
<keyword evidence="2" id="KW-1185">Reference proteome</keyword>
<gene>
    <name evidence="1" type="primary">111</name>
    <name evidence="1" type="ORF">SEA_KUMAO_111</name>
</gene>
<evidence type="ECO:0000313" key="1">
    <source>
        <dbReference type="EMBL" id="ATN94073.1"/>
    </source>
</evidence>
<proteinExistence type="predicted"/>
<reference evidence="2" key="1">
    <citation type="submission" date="2017-09" db="EMBL/GenBank/DDBJ databases">
        <authorList>
            <person name="Ehlers B."/>
            <person name="Leendertz F.H."/>
        </authorList>
    </citation>
    <scope>NUCLEOTIDE SEQUENCE [LARGE SCALE GENOMIC DNA]</scope>
</reference>
<dbReference type="GeneID" id="63210214"/>
<sequence>MASPYAWIIDKDHLFEPGDDPSWNDKGTVGPADANLSDEAERIAQKWDELGTNYEHQVSFRMYDDDRVLYYSGTLYWNGDMREEYAYAPLGDFGMGNAGAVSIEYIDHPEWDIS</sequence>
<protein>
    <submittedName>
        <fullName evidence="1">Uncharacterized protein</fullName>
    </submittedName>
</protein>
<dbReference type="Proteomes" id="UP000229090">
    <property type="component" value="Segment"/>
</dbReference>